<dbReference type="Proteomes" id="UP001141552">
    <property type="component" value="Unassembled WGS sequence"/>
</dbReference>
<evidence type="ECO:0000313" key="8">
    <source>
        <dbReference type="EMBL" id="KAJ4849965.1"/>
    </source>
</evidence>
<keyword evidence="2 6" id="KW-0479">Metal-binding</keyword>
<evidence type="ECO:0000256" key="1">
    <source>
        <dbReference type="ARBA" id="ARBA00008056"/>
    </source>
</evidence>
<dbReference type="Gene3D" id="2.60.120.330">
    <property type="entry name" value="B-lactam Antibiotic, Isopenicillin N Synthase, Chain"/>
    <property type="match status" value="1"/>
</dbReference>
<gene>
    <name evidence="8" type="ORF">Tsubulata_004858</name>
</gene>
<dbReference type="GO" id="GO:0016491">
    <property type="term" value="F:oxidoreductase activity"/>
    <property type="evidence" value="ECO:0007669"/>
    <property type="project" value="UniProtKB-KW"/>
</dbReference>
<keyword evidence="9" id="KW-1185">Reference proteome</keyword>
<name>A0A9Q0GJ60_9ROSI</name>
<accession>A0A9Q0GJ60</accession>
<dbReference type="GO" id="GO:0031418">
    <property type="term" value="F:L-ascorbic acid binding"/>
    <property type="evidence" value="ECO:0007669"/>
    <property type="project" value="UniProtKB-KW"/>
</dbReference>
<dbReference type="InterPro" id="IPR026992">
    <property type="entry name" value="DIOX_N"/>
</dbReference>
<dbReference type="InterPro" id="IPR027443">
    <property type="entry name" value="IPNS-like_sf"/>
</dbReference>
<dbReference type="EMBL" id="JAKUCV010000443">
    <property type="protein sequence ID" value="KAJ4849965.1"/>
    <property type="molecule type" value="Genomic_DNA"/>
</dbReference>
<dbReference type="AlphaFoldDB" id="A0A9Q0GJ60"/>
<evidence type="ECO:0000256" key="4">
    <source>
        <dbReference type="ARBA" id="ARBA00023002"/>
    </source>
</evidence>
<dbReference type="InterPro" id="IPR005123">
    <property type="entry name" value="Oxoglu/Fe-dep_dioxygenase_dom"/>
</dbReference>
<dbReference type="OrthoDB" id="288590at2759"/>
<keyword evidence="3" id="KW-0847">Vitamin C</keyword>
<reference evidence="8" key="2">
    <citation type="journal article" date="2023" name="Plants (Basel)">
        <title>Annotation of the Turnera subulata (Passifloraceae) Draft Genome Reveals the S-Locus Evolved after the Divergence of Turneroideae from Passifloroideae in a Stepwise Manner.</title>
        <authorList>
            <person name="Henning P.M."/>
            <person name="Roalson E.H."/>
            <person name="Mir W."/>
            <person name="McCubbin A.G."/>
            <person name="Shore J.S."/>
        </authorList>
    </citation>
    <scope>NUCLEOTIDE SEQUENCE</scope>
    <source>
        <strain evidence="8">F60SS</strain>
    </source>
</reference>
<evidence type="ECO:0000256" key="2">
    <source>
        <dbReference type="ARBA" id="ARBA00022723"/>
    </source>
</evidence>
<evidence type="ECO:0000256" key="3">
    <source>
        <dbReference type="ARBA" id="ARBA00022896"/>
    </source>
</evidence>
<proteinExistence type="inferred from homology"/>
<evidence type="ECO:0000256" key="6">
    <source>
        <dbReference type="RuleBase" id="RU003682"/>
    </source>
</evidence>
<dbReference type="Pfam" id="PF14226">
    <property type="entry name" value="DIOX_N"/>
    <property type="match status" value="1"/>
</dbReference>
<dbReference type="GO" id="GO:0046872">
    <property type="term" value="F:metal ion binding"/>
    <property type="evidence" value="ECO:0007669"/>
    <property type="project" value="UniProtKB-KW"/>
</dbReference>
<protein>
    <recommendedName>
        <fullName evidence="7">Fe2OG dioxygenase domain-containing protein</fullName>
    </recommendedName>
</protein>
<reference evidence="8" key="1">
    <citation type="submission" date="2022-02" db="EMBL/GenBank/DDBJ databases">
        <authorList>
            <person name="Henning P.M."/>
            <person name="McCubbin A.G."/>
            <person name="Shore J.S."/>
        </authorList>
    </citation>
    <scope>NUCLEOTIDE SEQUENCE</scope>
    <source>
        <strain evidence="8">F60SS</strain>
        <tissue evidence="8">Leaves</tissue>
    </source>
</reference>
<evidence type="ECO:0000259" key="7">
    <source>
        <dbReference type="PROSITE" id="PS51471"/>
    </source>
</evidence>
<keyword evidence="4 6" id="KW-0560">Oxidoreductase</keyword>
<evidence type="ECO:0000256" key="5">
    <source>
        <dbReference type="ARBA" id="ARBA00023004"/>
    </source>
</evidence>
<dbReference type="PANTHER" id="PTHR47991">
    <property type="entry name" value="OXOGLUTARATE/IRON-DEPENDENT DIOXYGENASE"/>
    <property type="match status" value="1"/>
</dbReference>
<sequence>MESSSLEVETVKLGKSIIVPSVQELAKESITNIPPRYVRLDQDPRNISTFPDNVPLLSVPIIDLQRLDVEGDSKDSVELERLHSACKDWGFFQVLNHGVSSALLEEFRLEVENLFKLPFSEKKKLWQQPDNHEGFGQLFVVSEEQKLDWSDMFGITILPLSVRNNNLLAKLPPKLREILKLYSTEVKKLAMTILGHMAQALKMDRQEMEELFSEGLQAIRMNYYPPCPEPDKAIGFTPHSDADALTILFQLNETEGLQIRKQGRWIPVKPLPDAFVVNIGDIMEIVSNGTYRSIEHRAIVNSSKERISVATFYTSKLESVIGPASSIIGAGIPAIFRRVLTEKYLKDYFARRLEGKSYLDFMKIVDGQDIMNK</sequence>
<organism evidence="8 9">
    <name type="scientific">Turnera subulata</name>
    <dbReference type="NCBI Taxonomy" id="218843"/>
    <lineage>
        <taxon>Eukaryota</taxon>
        <taxon>Viridiplantae</taxon>
        <taxon>Streptophyta</taxon>
        <taxon>Embryophyta</taxon>
        <taxon>Tracheophyta</taxon>
        <taxon>Spermatophyta</taxon>
        <taxon>Magnoliopsida</taxon>
        <taxon>eudicotyledons</taxon>
        <taxon>Gunneridae</taxon>
        <taxon>Pentapetalae</taxon>
        <taxon>rosids</taxon>
        <taxon>fabids</taxon>
        <taxon>Malpighiales</taxon>
        <taxon>Passifloraceae</taxon>
        <taxon>Turnera</taxon>
    </lineage>
</organism>
<evidence type="ECO:0000313" key="9">
    <source>
        <dbReference type="Proteomes" id="UP001141552"/>
    </source>
</evidence>
<dbReference type="PROSITE" id="PS51471">
    <property type="entry name" value="FE2OG_OXY"/>
    <property type="match status" value="1"/>
</dbReference>
<dbReference type="SUPFAM" id="SSF51197">
    <property type="entry name" value="Clavaminate synthase-like"/>
    <property type="match status" value="1"/>
</dbReference>
<feature type="domain" description="Fe2OG dioxygenase" evidence="7">
    <location>
        <begin position="215"/>
        <end position="315"/>
    </location>
</feature>
<dbReference type="InterPro" id="IPR044861">
    <property type="entry name" value="IPNS-like_FE2OG_OXY"/>
</dbReference>
<comment type="caution">
    <text evidence="8">The sequence shown here is derived from an EMBL/GenBank/DDBJ whole genome shotgun (WGS) entry which is preliminary data.</text>
</comment>
<dbReference type="InterPro" id="IPR050295">
    <property type="entry name" value="Plant_2OG-oxidoreductases"/>
</dbReference>
<comment type="similarity">
    <text evidence="1 6">Belongs to the iron/ascorbate-dependent oxidoreductase family.</text>
</comment>
<dbReference type="Pfam" id="PF03171">
    <property type="entry name" value="2OG-FeII_Oxy"/>
    <property type="match status" value="1"/>
</dbReference>
<keyword evidence="5 6" id="KW-0408">Iron</keyword>
<dbReference type="FunFam" id="2.60.120.330:FF:000001">
    <property type="entry name" value="Protein SRG1"/>
    <property type="match status" value="1"/>
</dbReference>